<keyword evidence="3" id="KW-1185">Reference proteome</keyword>
<dbReference type="SUPFAM" id="SSF160424">
    <property type="entry name" value="BH3703-like"/>
    <property type="match status" value="1"/>
</dbReference>
<evidence type="ECO:0000256" key="1">
    <source>
        <dbReference type="SAM" id="MobiDB-lite"/>
    </source>
</evidence>
<evidence type="ECO:0000313" key="2">
    <source>
        <dbReference type="EMBL" id="OLF16924.1"/>
    </source>
</evidence>
<organism evidence="2 3">
    <name type="scientific">Actinophytocola xanthii</name>
    <dbReference type="NCBI Taxonomy" id="1912961"/>
    <lineage>
        <taxon>Bacteria</taxon>
        <taxon>Bacillati</taxon>
        <taxon>Actinomycetota</taxon>
        <taxon>Actinomycetes</taxon>
        <taxon>Pseudonocardiales</taxon>
        <taxon>Pseudonocardiaceae</taxon>
    </lineage>
</organism>
<name>A0A1Q8CRH2_9PSEU</name>
<comment type="caution">
    <text evidence="2">The sequence shown here is derived from an EMBL/GenBank/DDBJ whole genome shotgun (WGS) entry which is preliminary data.</text>
</comment>
<reference evidence="2 3" key="1">
    <citation type="submission" date="2016-12" db="EMBL/GenBank/DDBJ databases">
        <title>The draft genome sequence of Actinophytocola sp. 11-183.</title>
        <authorList>
            <person name="Wang W."/>
            <person name="Yuan L."/>
        </authorList>
    </citation>
    <scope>NUCLEOTIDE SEQUENCE [LARGE SCALE GENOMIC DNA]</scope>
    <source>
        <strain evidence="2 3">11-183</strain>
    </source>
</reference>
<feature type="region of interest" description="Disordered" evidence="1">
    <location>
        <begin position="144"/>
        <end position="248"/>
    </location>
</feature>
<dbReference type="RefSeq" id="WP_075126197.1">
    <property type="nucleotide sequence ID" value="NZ_MSIE01000024.1"/>
</dbReference>
<dbReference type="AlphaFoldDB" id="A0A1Q8CRH2"/>
<accession>A0A1Q8CRH2</accession>
<evidence type="ECO:0000313" key="3">
    <source>
        <dbReference type="Proteomes" id="UP000185596"/>
    </source>
</evidence>
<feature type="compositionally biased region" description="Low complexity" evidence="1">
    <location>
        <begin position="182"/>
        <end position="195"/>
    </location>
</feature>
<feature type="compositionally biased region" description="Pro residues" evidence="1">
    <location>
        <begin position="196"/>
        <end position="208"/>
    </location>
</feature>
<feature type="compositionally biased region" description="Pro residues" evidence="1">
    <location>
        <begin position="152"/>
        <end position="181"/>
    </location>
</feature>
<dbReference type="STRING" id="1912961.BU204_14625"/>
<gene>
    <name evidence="2" type="ORF">BU204_14625</name>
</gene>
<dbReference type="EMBL" id="MSIE01000024">
    <property type="protein sequence ID" value="OLF16924.1"/>
    <property type="molecule type" value="Genomic_DNA"/>
</dbReference>
<dbReference type="InterPro" id="IPR036170">
    <property type="entry name" value="YezG-like_sf"/>
</dbReference>
<proteinExistence type="predicted"/>
<dbReference type="Proteomes" id="UP000185596">
    <property type="component" value="Unassembled WGS sequence"/>
</dbReference>
<feature type="compositionally biased region" description="Pro residues" evidence="1">
    <location>
        <begin position="239"/>
        <end position="248"/>
    </location>
</feature>
<protein>
    <submittedName>
        <fullName evidence="2">Uncharacterized protein</fullName>
    </submittedName>
</protein>
<dbReference type="OrthoDB" id="275232at2"/>
<sequence length="248" mass="26770">MTEPQPVMDQAEQDRLTRQVGRALLTVAGQDWVQVRAEYRSVGRHVEVDVFVTGPDGQSRPVRPPQAVVEGLGRLRQGMYRPGRGTWLSAVYLLDPPSSFSAEFEPDVEPRWRRLPPPIGFADELRFFPRSEEHIPDWFRQRAAIPPTGADRPPPPPGDRPRQPPPPPPPGQPPRPTPGTPPRGQAQPPGHHTPPGGQPRPPGPPPPTGHSGPGATGRGPHLGRPPHPPSVDGRAQPPGGGPYPPAAT</sequence>